<evidence type="ECO:0000256" key="6">
    <source>
        <dbReference type="ARBA" id="ARBA00023136"/>
    </source>
</evidence>
<dbReference type="GO" id="GO:0006629">
    <property type="term" value="P:lipid metabolic process"/>
    <property type="evidence" value="ECO:0007669"/>
    <property type="project" value="UniProtKB-KW"/>
</dbReference>
<comment type="subcellular location">
    <subcellularLocation>
        <location evidence="1">Endoplasmic reticulum membrane</location>
        <topology evidence="1">Multi-pass membrane protein</topology>
    </subcellularLocation>
</comment>
<dbReference type="EMBL" id="PDNA01000025">
    <property type="protein sequence ID" value="PGH23343.1"/>
    <property type="molecule type" value="Genomic_DNA"/>
</dbReference>
<keyword evidence="2 8" id="KW-0812">Transmembrane</keyword>
<dbReference type="PANTHER" id="PTHR21212">
    <property type="entry name" value="BERNARDINELLI-SEIP CONGENITAL LIPODYSTROPHY 2 HOMOLOG BSCL2 PROTEIN"/>
    <property type="match status" value="1"/>
</dbReference>
<dbReference type="PANTHER" id="PTHR21212:SF0">
    <property type="entry name" value="SEIPIN"/>
    <property type="match status" value="1"/>
</dbReference>
<feature type="compositionally biased region" description="Basic and acidic residues" evidence="7">
    <location>
        <begin position="282"/>
        <end position="298"/>
    </location>
</feature>
<dbReference type="Proteomes" id="UP000224634">
    <property type="component" value="Unassembled WGS sequence"/>
</dbReference>
<keyword evidence="4 8" id="KW-1133">Transmembrane helix</keyword>
<accession>A0A2B7YQT3</accession>
<dbReference type="OrthoDB" id="3990054at2759"/>
<dbReference type="STRING" id="1447883.A0A2B7YQT3"/>
<evidence type="ECO:0000256" key="7">
    <source>
        <dbReference type="SAM" id="MobiDB-lite"/>
    </source>
</evidence>
<dbReference type="GO" id="GO:0140042">
    <property type="term" value="P:lipid droplet formation"/>
    <property type="evidence" value="ECO:0007669"/>
    <property type="project" value="UniProtKB-ARBA"/>
</dbReference>
<evidence type="ECO:0000313" key="9">
    <source>
        <dbReference type="EMBL" id="PGH23343.1"/>
    </source>
</evidence>
<evidence type="ECO:0008006" key="11">
    <source>
        <dbReference type="Google" id="ProtNLM"/>
    </source>
</evidence>
<feature type="region of interest" description="Disordered" evidence="7">
    <location>
        <begin position="265"/>
        <end position="392"/>
    </location>
</feature>
<evidence type="ECO:0000256" key="3">
    <source>
        <dbReference type="ARBA" id="ARBA00022824"/>
    </source>
</evidence>
<dbReference type="Pfam" id="PF06775">
    <property type="entry name" value="Seipin"/>
    <property type="match status" value="1"/>
</dbReference>
<proteinExistence type="predicted"/>
<evidence type="ECO:0000256" key="4">
    <source>
        <dbReference type="ARBA" id="ARBA00022989"/>
    </source>
</evidence>
<keyword evidence="6 8" id="KW-0472">Membrane</keyword>
<dbReference type="AlphaFoldDB" id="A0A2B7YQT3"/>
<evidence type="ECO:0000256" key="2">
    <source>
        <dbReference type="ARBA" id="ARBA00022692"/>
    </source>
</evidence>
<sequence length="392" mass="44053">MAGLQLIPVPRVADSISSSLNNLVSKTAQRAYLRALILIITSIILLFISAVAYWVFYYNFIPQIGLERRVHLQFGDGNPYGTALLGPELVSAQKYDVSVRLNVPRTPANRAAGNFMLDLALFSQSADSIIADLSAQPVAHSRRTAILTYTSPLVDTAHRVSRMPFYVFGWRREAERLDIGMIERIEFPNGKGNMPQSLRLELQSLERMQIYDAVVRFDARFSGLRWLMYNWRIASFVTFCSIFWIVATASASAIWMSLSSIEEEKTKEEKEEEVVEEELESSEAKEESLSDTSVKSESDYDEEDEPGPSSHSRHVSWAPTPPIDDDDAEQIRREEEIEESTMIEPLVSDSGEAVSENEPGMGRSTQSTFVRGEEDERSPQRRRAHDGGSAGD</sequence>
<evidence type="ECO:0000256" key="8">
    <source>
        <dbReference type="SAM" id="Phobius"/>
    </source>
</evidence>
<evidence type="ECO:0000256" key="5">
    <source>
        <dbReference type="ARBA" id="ARBA00023098"/>
    </source>
</evidence>
<comment type="caution">
    <text evidence="9">The sequence shown here is derived from an EMBL/GenBank/DDBJ whole genome shotgun (WGS) entry which is preliminary data.</text>
</comment>
<keyword evidence="3" id="KW-0256">Endoplasmic reticulum</keyword>
<feature type="compositionally biased region" description="Acidic residues" evidence="7">
    <location>
        <begin position="270"/>
        <end position="281"/>
    </location>
</feature>
<organism evidence="9 10">
    <name type="scientific">Polytolypa hystricis (strain UAMH7299)</name>
    <dbReference type="NCBI Taxonomy" id="1447883"/>
    <lineage>
        <taxon>Eukaryota</taxon>
        <taxon>Fungi</taxon>
        <taxon>Dikarya</taxon>
        <taxon>Ascomycota</taxon>
        <taxon>Pezizomycotina</taxon>
        <taxon>Eurotiomycetes</taxon>
        <taxon>Eurotiomycetidae</taxon>
        <taxon>Onygenales</taxon>
        <taxon>Onygenales incertae sedis</taxon>
        <taxon>Polytolypa</taxon>
    </lineage>
</organism>
<keyword evidence="5" id="KW-0443">Lipid metabolism</keyword>
<name>A0A2B7YQT3_POLH7</name>
<dbReference type="GO" id="GO:0005789">
    <property type="term" value="C:endoplasmic reticulum membrane"/>
    <property type="evidence" value="ECO:0007669"/>
    <property type="project" value="UniProtKB-SubCell"/>
</dbReference>
<feature type="transmembrane region" description="Helical" evidence="8">
    <location>
        <begin position="233"/>
        <end position="258"/>
    </location>
</feature>
<dbReference type="CDD" id="cd23995">
    <property type="entry name" value="Seipin_BSCL2_like"/>
    <property type="match status" value="1"/>
</dbReference>
<gene>
    <name evidence="9" type="ORF">AJ80_02596</name>
</gene>
<keyword evidence="10" id="KW-1185">Reference proteome</keyword>
<feature type="transmembrane region" description="Helical" evidence="8">
    <location>
        <begin position="31"/>
        <end position="56"/>
    </location>
</feature>
<dbReference type="InterPro" id="IPR009617">
    <property type="entry name" value="Seipin"/>
</dbReference>
<evidence type="ECO:0000256" key="1">
    <source>
        <dbReference type="ARBA" id="ARBA00004477"/>
    </source>
</evidence>
<reference evidence="9 10" key="1">
    <citation type="submission" date="2017-10" db="EMBL/GenBank/DDBJ databases">
        <title>Comparative genomics in systemic dimorphic fungi from Ajellomycetaceae.</title>
        <authorList>
            <person name="Munoz J.F."/>
            <person name="Mcewen J.G."/>
            <person name="Clay O.K."/>
            <person name="Cuomo C.A."/>
        </authorList>
    </citation>
    <scope>NUCLEOTIDE SEQUENCE [LARGE SCALE GENOMIC DNA]</scope>
    <source>
        <strain evidence="9 10">UAMH7299</strain>
    </source>
</reference>
<evidence type="ECO:0000313" key="10">
    <source>
        <dbReference type="Proteomes" id="UP000224634"/>
    </source>
</evidence>
<protein>
    <recommendedName>
        <fullName evidence="11">Seipin</fullName>
    </recommendedName>
</protein>